<dbReference type="GO" id="GO:0004497">
    <property type="term" value="F:monooxygenase activity"/>
    <property type="evidence" value="ECO:0007669"/>
    <property type="project" value="UniProtKB-KW"/>
</dbReference>
<protein>
    <submittedName>
        <fullName evidence="4">Monooxygenase FAD-binding protein</fullName>
    </submittedName>
</protein>
<evidence type="ECO:0000256" key="2">
    <source>
        <dbReference type="ARBA" id="ARBA00023033"/>
    </source>
</evidence>
<dbReference type="PATRIC" id="fig|28229.3.peg.284"/>
<dbReference type="PANTHER" id="PTHR13789:SF309">
    <property type="entry name" value="PUTATIVE (AFU_ORTHOLOGUE AFUA_6G14510)-RELATED"/>
    <property type="match status" value="1"/>
</dbReference>
<evidence type="ECO:0000313" key="5">
    <source>
        <dbReference type="Proteomes" id="UP000029868"/>
    </source>
</evidence>
<dbReference type="InterPro" id="IPR036188">
    <property type="entry name" value="FAD/NAD-bd_sf"/>
</dbReference>
<reference evidence="4 5" key="1">
    <citation type="submission" date="2014-08" db="EMBL/GenBank/DDBJ databases">
        <title>Genomic and Phenotypic Diversity of Colwellia psychrerythraea strains from Disparate Marine Basins.</title>
        <authorList>
            <person name="Techtmann S.M."/>
            <person name="Stelling S.C."/>
            <person name="Utturkar S.M."/>
            <person name="Alshibli N."/>
            <person name="Harris A."/>
            <person name="Brown S.D."/>
            <person name="Hazen T.C."/>
        </authorList>
    </citation>
    <scope>NUCLEOTIDE SEQUENCE [LARGE SCALE GENOMIC DNA]</scope>
    <source>
        <strain evidence="4 5">GAB14E</strain>
    </source>
</reference>
<dbReference type="PRINTS" id="PR00420">
    <property type="entry name" value="RNGMNOXGNASE"/>
</dbReference>
<keyword evidence="1" id="KW-0560">Oxidoreductase</keyword>
<dbReference type="AlphaFoldDB" id="A0A099L3L6"/>
<gene>
    <name evidence="4" type="ORF">GAB14E_1128</name>
</gene>
<evidence type="ECO:0000259" key="3">
    <source>
        <dbReference type="Pfam" id="PF01494"/>
    </source>
</evidence>
<dbReference type="SUPFAM" id="SSF51905">
    <property type="entry name" value="FAD/NAD(P)-binding domain"/>
    <property type="match status" value="1"/>
</dbReference>
<dbReference type="GO" id="GO:0071949">
    <property type="term" value="F:FAD binding"/>
    <property type="evidence" value="ECO:0007669"/>
    <property type="project" value="InterPro"/>
</dbReference>
<comment type="caution">
    <text evidence="4">The sequence shown here is derived from an EMBL/GenBank/DDBJ whole genome shotgun (WGS) entry which is preliminary data.</text>
</comment>
<name>A0A099L3L6_COLPS</name>
<dbReference type="InterPro" id="IPR050493">
    <property type="entry name" value="FAD-dep_Monooxygenase_BioMet"/>
</dbReference>
<dbReference type="Proteomes" id="UP000029868">
    <property type="component" value="Unassembled WGS sequence"/>
</dbReference>
<dbReference type="PANTHER" id="PTHR13789">
    <property type="entry name" value="MONOOXYGENASE"/>
    <property type="match status" value="1"/>
</dbReference>
<accession>A0A099L3L6</accession>
<dbReference type="InterPro" id="IPR002938">
    <property type="entry name" value="FAD-bd"/>
</dbReference>
<evidence type="ECO:0000256" key="1">
    <source>
        <dbReference type="ARBA" id="ARBA00023002"/>
    </source>
</evidence>
<sequence>MKIAILGAGIGGLSSAIALKLAGFDVEVYERHSTVLGIGAGIVCWPNASFVLEQFGVLTAVMQVSGRLNNMNRFNQDGQQLGSLDINKLNELMGYVSYSIIRKDLMQILTQRLLELHINIHYQHKVIALSDSDTGRVTVSFDNGKSIQPDIVIGADGRMNSITRNYVNADNLPVYQGFINWIGVFESSDKIFNDISVADYWGVGERFGIVPVSSHKAYWAGGIVEEKIGDRNSTNYKDELTAIFNHWPTPIANIINNTPISSINKLYIHDHNPIKNWHKNNALLIGDAAHAALPTSGQGACQALEDAWHLANSLKAHAENISLAFDHFTQLRLDKTTGITMGGRQLAAAIFNRDAEFCQQRNLDAKANNYQNLVMGMAKIWGSGLL</sequence>
<keyword evidence="2 4" id="KW-0503">Monooxygenase</keyword>
<dbReference type="Gene3D" id="3.50.50.60">
    <property type="entry name" value="FAD/NAD(P)-binding domain"/>
    <property type="match status" value="1"/>
</dbReference>
<proteinExistence type="predicted"/>
<dbReference type="OrthoDB" id="9782160at2"/>
<dbReference type="RefSeq" id="WP_033080401.1">
    <property type="nucleotide sequence ID" value="NZ_JQEC01000002.1"/>
</dbReference>
<dbReference type="EMBL" id="JQEC01000002">
    <property type="protein sequence ID" value="KGJ97539.1"/>
    <property type="molecule type" value="Genomic_DNA"/>
</dbReference>
<evidence type="ECO:0000313" key="4">
    <source>
        <dbReference type="EMBL" id="KGJ97539.1"/>
    </source>
</evidence>
<dbReference type="Pfam" id="PF01494">
    <property type="entry name" value="FAD_binding_3"/>
    <property type="match status" value="1"/>
</dbReference>
<organism evidence="4 5">
    <name type="scientific">Colwellia psychrerythraea</name>
    <name type="common">Vibrio psychroerythus</name>
    <dbReference type="NCBI Taxonomy" id="28229"/>
    <lineage>
        <taxon>Bacteria</taxon>
        <taxon>Pseudomonadati</taxon>
        <taxon>Pseudomonadota</taxon>
        <taxon>Gammaproteobacteria</taxon>
        <taxon>Alteromonadales</taxon>
        <taxon>Colwelliaceae</taxon>
        <taxon>Colwellia</taxon>
    </lineage>
</organism>
<feature type="domain" description="FAD-binding" evidence="3">
    <location>
        <begin position="2"/>
        <end position="317"/>
    </location>
</feature>